<dbReference type="EMBL" id="NAJL01000024">
    <property type="protein sequence ID" value="TKA27157.1"/>
    <property type="molecule type" value="Genomic_DNA"/>
</dbReference>
<accession>A0A4U0TXP7</accession>
<dbReference type="OrthoDB" id="3468019at2759"/>
<evidence type="ECO:0000313" key="1">
    <source>
        <dbReference type="EMBL" id="TKA27157.1"/>
    </source>
</evidence>
<organism evidence="1 2">
    <name type="scientific">Salinomyces thailandicus</name>
    <dbReference type="NCBI Taxonomy" id="706561"/>
    <lineage>
        <taxon>Eukaryota</taxon>
        <taxon>Fungi</taxon>
        <taxon>Dikarya</taxon>
        <taxon>Ascomycota</taxon>
        <taxon>Pezizomycotina</taxon>
        <taxon>Dothideomycetes</taxon>
        <taxon>Dothideomycetidae</taxon>
        <taxon>Mycosphaerellales</taxon>
        <taxon>Teratosphaeriaceae</taxon>
        <taxon>Salinomyces</taxon>
    </lineage>
</organism>
<proteinExistence type="predicted"/>
<sequence length="163" mass="17929">MDNAAWPSQTVPDPIKDLVAHFYSIVDSEGTNTGVKLAEDIFTDDGELIINKRNWVGSDSISEWRAGGESVILRSHEVDKIYVCNDEGDDLLMTGKLTLGSEIGLTAESPFCARCVVDDATASSPRVRTWQMWTDYTPFFDLGILRPPVTKMSDGILDTIGGR</sequence>
<dbReference type="AlphaFoldDB" id="A0A4U0TXP7"/>
<evidence type="ECO:0000313" key="2">
    <source>
        <dbReference type="Proteomes" id="UP000308549"/>
    </source>
</evidence>
<name>A0A4U0TXP7_9PEZI</name>
<dbReference type="Proteomes" id="UP000308549">
    <property type="component" value="Unassembled WGS sequence"/>
</dbReference>
<reference evidence="1 2" key="1">
    <citation type="submission" date="2017-03" db="EMBL/GenBank/DDBJ databases">
        <title>Genomes of endolithic fungi from Antarctica.</title>
        <authorList>
            <person name="Coleine C."/>
            <person name="Masonjones S."/>
            <person name="Stajich J.E."/>
        </authorList>
    </citation>
    <scope>NUCLEOTIDE SEQUENCE [LARGE SCALE GENOMIC DNA]</scope>
    <source>
        <strain evidence="1 2">CCFEE 6315</strain>
    </source>
</reference>
<gene>
    <name evidence="1" type="ORF">B0A50_04494</name>
</gene>
<protein>
    <recommendedName>
        <fullName evidence="3">SnoaL-like domain-containing protein</fullName>
    </recommendedName>
</protein>
<keyword evidence="2" id="KW-1185">Reference proteome</keyword>
<comment type="caution">
    <text evidence="1">The sequence shown here is derived from an EMBL/GenBank/DDBJ whole genome shotgun (WGS) entry which is preliminary data.</text>
</comment>
<evidence type="ECO:0008006" key="3">
    <source>
        <dbReference type="Google" id="ProtNLM"/>
    </source>
</evidence>